<reference evidence="2" key="1">
    <citation type="submission" date="2019-10" db="EMBL/GenBank/DDBJ databases">
        <title>Lactobacillus agilis SY111 Whole Genome Sequencing Project.</title>
        <authorList>
            <person name="Suzuki S."/>
            <person name="Endo A."/>
            <person name="Maeno S."/>
            <person name="Shiwa Y."/>
            <person name="Matsutani M."/>
            <person name="Kajikawa A."/>
        </authorList>
    </citation>
    <scope>NUCLEOTIDE SEQUENCE</scope>
    <source>
        <strain evidence="2">SY111</strain>
    </source>
</reference>
<dbReference type="GO" id="GO:0008870">
    <property type="term" value="F:galactoside O-acetyltransferase activity"/>
    <property type="evidence" value="ECO:0007669"/>
    <property type="project" value="TreeGrafter"/>
</dbReference>
<evidence type="ECO:0000313" key="2">
    <source>
        <dbReference type="EMBL" id="GET09425.1"/>
    </source>
</evidence>
<organism evidence="2">
    <name type="scientific">Ligilactobacillus agilis</name>
    <dbReference type="NCBI Taxonomy" id="1601"/>
    <lineage>
        <taxon>Bacteria</taxon>
        <taxon>Bacillati</taxon>
        <taxon>Bacillota</taxon>
        <taxon>Bacilli</taxon>
        <taxon>Lactobacillales</taxon>
        <taxon>Lactobacillaceae</taxon>
        <taxon>Ligilactobacillus</taxon>
    </lineage>
</organism>
<dbReference type="SUPFAM" id="SSF51161">
    <property type="entry name" value="Trimeric LpxA-like enzymes"/>
    <property type="match status" value="1"/>
</dbReference>
<dbReference type="Proteomes" id="UP000494178">
    <property type="component" value="Unassembled WGS sequence"/>
</dbReference>
<proteinExistence type="inferred from homology"/>
<comment type="similarity">
    <text evidence="1">Belongs to the transferase hexapeptide repeat family.</text>
</comment>
<dbReference type="InterPro" id="IPR039369">
    <property type="entry name" value="LacA-like"/>
</dbReference>
<dbReference type="PANTHER" id="PTHR43017:SF1">
    <property type="entry name" value="ACETYLTRANSFERASE YJL218W-RELATED"/>
    <property type="match status" value="1"/>
</dbReference>
<dbReference type="PANTHER" id="PTHR43017">
    <property type="entry name" value="GALACTOSIDE O-ACETYLTRANSFERASE"/>
    <property type="match status" value="1"/>
</dbReference>
<dbReference type="EMBL" id="BLAN01000135">
    <property type="protein sequence ID" value="GET09425.1"/>
    <property type="molecule type" value="Genomic_DNA"/>
</dbReference>
<dbReference type="Gene3D" id="2.160.10.10">
    <property type="entry name" value="Hexapeptide repeat proteins"/>
    <property type="match status" value="1"/>
</dbReference>
<dbReference type="EC" id="2.3.1.-" evidence="1"/>
<keyword evidence="1" id="KW-0808">Transferase</keyword>
<dbReference type="AlphaFoldDB" id="A0A6F9XW80"/>
<gene>
    <name evidence="2" type="ORF">SY111_20490</name>
</gene>
<name>A0A6F9XW80_9LACO</name>
<evidence type="ECO:0000256" key="1">
    <source>
        <dbReference type="RuleBase" id="RU367021"/>
    </source>
</evidence>
<comment type="caution">
    <text evidence="2">The sequence shown here is derived from an EMBL/GenBank/DDBJ whole genome shotgun (WGS) entry which is preliminary data.</text>
</comment>
<dbReference type="InterPro" id="IPR011004">
    <property type="entry name" value="Trimer_LpxA-like_sf"/>
</dbReference>
<protein>
    <recommendedName>
        <fullName evidence="1">Acetyltransferase</fullName>
        <ecNumber evidence="1">2.3.1.-</ecNumber>
    </recommendedName>
</protein>
<accession>A0A6F9XW80</accession>
<sequence length="51" mass="5314">MPGVTIGSNVVIGGGSVVTKDIPDNCVAVGNPCKVIRPITEADKTRSYDRL</sequence>
<keyword evidence="1" id="KW-0012">Acyltransferase</keyword>